<feature type="compositionally biased region" description="Basic and acidic residues" evidence="1">
    <location>
        <begin position="1309"/>
        <end position="1322"/>
    </location>
</feature>
<feature type="compositionally biased region" description="Low complexity" evidence="1">
    <location>
        <begin position="1107"/>
        <end position="1117"/>
    </location>
</feature>
<evidence type="ECO:0000313" key="3">
    <source>
        <dbReference type="Proteomes" id="UP000620104"/>
    </source>
</evidence>
<feature type="compositionally biased region" description="Basic and acidic residues" evidence="1">
    <location>
        <begin position="454"/>
        <end position="485"/>
    </location>
</feature>
<evidence type="ECO:0000256" key="1">
    <source>
        <dbReference type="SAM" id="MobiDB-lite"/>
    </source>
</evidence>
<feature type="compositionally biased region" description="Low complexity" evidence="1">
    <location>
        <begin position="789"/>
        <end position="810"/>
    </location>
</feature>
<dbReference type="GO" id="GO:0051015">
    <property type="term" value="F:actin filament binding"/>
    <property type="evidence" value="ECO:0007669"/>
    <property type="project" value="TreeGrafter"/>
</dbReference>
<feature type="compositionally biased region" description="Basic and acidic residues" evidence="1">
    <location>
        <begin position="244"/>
        <end position="344"/>
    </location>
</feature>
<dbReference type="GO" id="GO:0031032">
    <property type="term" value="P:actomyosin structure organization"/>
    <property type="evidence" value="ECO:0007669"/>
    <property type="project" value="TreeGrafter"/>
</dbReference>
<feature type="compositionally biased region" description="Basic and acidic residues" evidence="1">
    <location>
        <begin position="415"/>
        <end position="446"/>
    </location>
</feature>
<feature type="compositionally biased region" description="Basic and acidic residues" evidence="1">
    <location>
        <begin position="160"/>
        <end position="198"/>
    </location>
</feature>
<feature type="compositionally biased region" description="Basic and acidic residues" evidence="1">
    <location>
        <begin position="1262"/>
        <end position="1279"/>
    </location>
</feature>
<name>A0A8H3TQ60_9TREE</name>
<feature type="region of interest" description="Disordered" evidence="1">
    <location>
        <begin position="717"/>
        <end position="887"/>
    </location>
</feature>
<feature type="region of interest" description="Disordered" evidence="1">
    <location>
        <begin position="981"/>
        <end position="1019"/>
    </location>
</feature>
<dbReference type="PANTHER" id="PTHR45615">
    <property type="entry name" value="MYOSIN HEAVY CHAIN, NON-MUSCLE"/>
    <property type="match status" value="1"/>
</dbReference>
<feature type="region of interest" description="Disordered" evidence="1">
    <location>
        <begin position="86"/>
        <end position="134"/>
    </location>
</feature>
<dbReference type="GO" id="GO:0016460">
    <property type="term" value="C:myosin II complex"/>
    <property type="evidence" value="ECO:0007669"/>
    <property type="project" value="TreeGrafter"/>
</dbReference>
<feature type="compositionally biased region" description="Polar residues" evidence="1">
    <location>
        <begin position="581"/>
        <end position="592"/>
    </location>
</feature>
<feature type="compositionally biased region" description="Basic and acidic residues" evidence="1">
    <location>
        <begin position="495"/>
        <end position="513"/>
    </location>
</feature>
<feature type="region of interest" description="Disordered" evidence="1">
    <location>
        <begin position="415"/>
        <end position="638"/>
    </location>
</feature>
<dbReference type="GO" id="GO:0032982">
    <property type="term" value="C:myosin filament"/>
    <property type="evidence" value="ECO:0007669"/>
    <property type="project" value="TreeGrafter"/>
</dbReference>
<feature type="region of interest" description="Disordered" evidence="1">
    <location>
        <begin position="160"/>
        <end position="344"/>
    </location>
</feature>
<feature type="compositionally biased region" description="Polar residues" evidence="1">
    <location>
        <begin position="811"/>
        <end position="822"/>
    </location>
</feature>
<evidence type="ECO:0000313" key="2">
    <source>
        <dbReference type="EMBL" id="GHJ85160.1"/>
    </source>
</evidence>
<feature type="compositionally biased region" description="Polar residues" evidence="1">
    <location>
        <begin position="866"/>
        <end position="887"/>
    </location>
</feature>
<feature type="compositionally biased region" description="Basic and acidic residues" evidence="1">
    <location>
        <begin position="88"/>
        <end position="100"/>
    </location>
</feature>
<feature type="region of interest" description="Disordered" evidence="1">
    <location>
        <begin position="1069"/>
        <end position="1344"/>
    </location>
</feature>
<protein>
    <submittedName>
        <fullName evidence="2">Uncharacterized protein</fullName>
    </submittedName>
</protein>
<sequence>MPQLQHPVPLQPVHHRDRARTEWPAAVEYIAQLLEVYGSGKGACDPSVSCGCRGRAFFQQADFLRLFPDGVHCVQELSPVFPPGEDAGDAKQRHAHEVQRIKQQRRKEARPSISPHGDNAPVAPLVPPTAPPPRDDIYHRIQAYQDRRLLEEKEKDERIARERAAGERERAVQAEQRVERSRLEASRRPWESKTDAGTRMDGAATTTATATAAATAPSIPFAPLPPTTESRAQAVRNAAVAVHDTQRVQELEEKAAEERERVRREAEEKERVEQERLQRDEAERARLQREHVERQRREREQAEGERLQRERAERETLQREQTERERLQREHAERERLQREQAERERLQREYVERDRLQREQLERDRMQRQLAERQHKAREQDLARQDQQLQTQAFEEAKRQQAWFLQSQAQREQAQREQVQREQAQREQAQREQAQREQVQREQVRHLQTQREQVQREQAQREQAQREQAQREQAERQQAEEQARRNVVHAQEQLARERAQREQAEESKRRADLAAAQAQEQRARERAQHERVEEQRKQELALKEQNRRAQADEAGRRSAEAIHARMAPAPHNAPAAETPLSRTQNAQSRNSLGEHPGPGSQHQEPSPQIISVPQSPDIMSASGLASINGQPSAPGGPLSGQLVNTKVLMELQSAMIAVQSQIIAIQSKLYQLQADLNSPDRSIVKHVEHNLLKEQLQSMVNMYNKIQVQIAARHKQSQAQVAESPPFAQTPAPPARPPPTHQFAPDQRPHVSRQPFRPQQVPTAAPFAPTQRPPQPGFRPQMRPGFQSSNAAGPSPTASASSNAPTRSNLGQAQAAGSNRFGSPFTARPAIPRPLPPRSSGPVSQPRPAQPSLSRRIDPIRAQPVPSQVRPNVPAMTTSNVPLGQNTAPVQAEWPRVPTPSGVLDSEVAAQPSILSPSDPPAKTPPVGESRRKAGATKAVSQETPVPVVNSAQSKVQDYLQSHSLAARAQLLAYQDQRRSVQTSQPWTESGGLARAMSNKGRQPMQITSNGRPAMGMRSNPTALRLAQRPIPAPFDPCAPYAMLPSSFILGGVSDIVPLPVDPTPNVASRFTEIPESPKRSSSAGVLPDESRPALPSSRASVGANPRDSSSTRSNRPSPPVVGQSRNSSAPTGQDAQTRSTGNSGSSGIQATPGSVRPTTPHVESIPAETLQDGRPLEVSRNDVPPAETIIPAPEPAEMPVPHADAAPQVPSVRPVEASPTLEASPTVETPPTVENPVETAPVVISSKEITPSAVIGNDATRTRQRSDSVDEQAGERPTKRRRIDQSRFIPPRGDVPSSPNRSTNVKLADEAEKQGADKPSWKTWSDSSGSDAEGEPETATVTTTVVLDKPAQTSAVAPDQAVNIAPSAPVSPSATFSAAPLTVSIPTSSPSQQAAQASSVRLTLEKVFQKNPNPSNAAFDKLASMLKIEDVEPLKKLFALWRQNGHQPNTNVQN</sequence>
<keyword evidence="3" id="KW-1185">Reference proteome</keyword>
<feature type="compositionally biased region" description="Polar residues" evidence="1">
    <location>
        <begin position="1125"/>
        <end position="1154"/>
    </location>
</feature>
<dbReference type="EMBL" id="BLZA01000010">
    <property type="protein sequence ID" value="GHJ85160.1"/>
    <property type="molecule type" value="Genomic_DNA"/>
</dbReference>
<feature type="compositionally biased region" description="Basic and acidic residues" evidence="1">
    <location>
        <begin position="522"/>
        <end position="564"/>
    </location>
</feature>
<reference evidence="2" key="1">
    <citation type="submission" date="2020-07" db="EMBL/GenBank/DDBJ databases">
        <title>Draft Genome Sequence of a Deep-Sea Yeast, Naganishia (Cryptococcus) liquefaciens strain N6.</title>
        <authorList>
            <person name="Han Y.W."/>
            <person name="Kajitani R."/>
            <person name="Morimoto H."/>
            <person name="Parhat M."/>
            <person name="Tsubouchi H."/>
            <person name="Bakenova O."/>
            <person name="Ogata M."/>
            <person name="Argunhan B."/>
            <person name="Aoki R."/>
            <person name="Kajiwara S."/>
            <person name="Itoh T."/>
            <person name="Iwasaki H."/>
        </authorList>
    </citation>
    <scope>NUCLEOTIDE SEQUENCE</scope>
    <source>
        <strain evidence="2">N6</strain>
    </source>
</reference>
<dbReference type="PANTHER" id="PTHR45615:SF36">
    <property type="entry name" value="MYOSIN HEAVY CHAIN-LIKE, ISOFORM B-RELATED"/>
    <property type="match status" value="1"/>
</dbReference>
<feature type="compositionally biased region" description="Low complexity" evidence="1">
    <location>
        <begin position="231"/>
        <end position="242"/>
    </location>
</feature>
<accession>A0A8H3TQ60</accession>
<dbReference type="GO" id="GO:0005737">
    <property type="term" value="C:cytoplasm"/>
    <property type="evidence" value="ECO:0007669"/>
    <property type="project" value="TreeGrafter"/>
</dbReference>
<feature type="region of interest" description="Disordered" evidence="1">
    <location>
        <begin position="367"/>
        <end position="400"/>
    </location>
</feature>
<feature type="compositionally biased region" description="Low complexity" evidence="1">
    <location>
        <begin position="1227"/>
        <end position="1245"/>
    </location>
</feature>
<organism evidence="2 3">
    <name type="scientific">Naganishia liquefaciens</name>
    <dbReference type="NCBI Taxonomy" id="104408"/>
    <lineage>
        <taxon>Eukaryota</taxon>
        <taxon>Fungi</taxon>
        <taxon>Dikarya</taxon>
        <taxon>Basidiomycota</taxon>
        <taxon>Agaricomycotina</taxon>
        <taxon>Tremellomycetes</taxon>
        <taxon>Filobasidiales</taxon>
        <taxon>Filobasidiaceae</taxon>
        <taxon>Naganishia</taxon>
    </lineage>
</organism>
<feature type="compositionally biased region" description="Basic and acidic residues" evidence="1">
    <location>
        <begin position="367"/>
        <end position="385"/>
    </location>
</feature>
<feature type="compositionally biased region" description="Pro residues" evidence="1">
    <location>
        <begin position="732"/>
        <end position="741"/>
    </location>
</feature>
<proteinExistence type="predicted"/>
<feature type="compositionally biased region" description="Low complexity" evidence="1">
    <location>
        <begin position="203"/>
        <end position="216"/>
    </location>
</feature>
<dbReference type="Proteomes" id="UP000620104">
    <property type="component" value="Unassembled WGS sequence"/>
</dbReference>
<feature type="compositionally biased region" description="Low complexity" evidence="1">
    <location>
        <begin position="604"/>
        <end position="619"/>
    </location>
</feature>
<gene>
    <name evidence="2" type="ORF">NliqN6_1562</name>
</gene>
<comment type="caution">
    <text evidence="2">The sequence shown here is derived from an EMBL/GenBank/DDBJ whole genome shotgun (WGS) entry which is preliminary data.</text>
</comment>
<dbReference type="OrthoDB" id="2595891at2759"/>
<feature type="region of interest" description="Disordered" evidence="1">
    <location>
        <begin position="912"/>
        <end position="946"/>
    </location>
</feature>